<dbReference type="SMART" id="SM00739">
    <property type="entry name" value="KOW"/>
    <property type="match status" value="1"/>
</dbReference>
<dbReference type="AlphaFoldDB" id="A0A377GYV4"/>
<dbReference type="PANTHER" id="PTHR30265">
    <property type="entry name" value="RHO-INTERACTING TRANSCRIPTION TERMINATION FACTOR NUSG"/>
    <property type="match status" value="1"/>
</dbReference>
<feature type="domain" description="KOW" evidence="9">
    <location>
        <begin position="145"/>
        <end position="172"/>
    </location>
</feature>
<name>A0A377GYV4_9FUSO</name>
<dbReference type="InterPro" id="IPR036735">
    <property type="entry name" value="NGN_dom_sf"/>
</dbReference>
<dbReference type="Pfam" id="PF02357">
    <property type="entry name" value="NusG"/>
    <property type="match status" value="1"/>
</dbReference>
<sequence>MEKTLVKKWFMIHTYSGYEKKVKTDLEQKIETLGMGDIVTKILVPEEENIEEVRGKKKTVARKIFPGYVMLEMVVTREESNEGINFRVDSEAWYVVRNTNGVTGFVGVGSDPIPMEDDEVKNVFNVIGLELSEEEKELKEIIKINFTVGDYVKVLKGGFADQEGKVAEIDMEHKKVKVMIEMFGRMTPVEVDFDSVQKAN</sequence>
<accession>A0A377GYV4</accession>
<dbReference type="HAMAP" id="MF_00948">
    <property type="entry name" value="NusG"/>
    <property type="match status" value="1"/>
</dbReference>
<dbReference type="InterPro" id="IPR001062">
    <property type="entry name" value="Transcrpt_antiterm_NusG"/>
</dbReference>
<dbReference type="InterPro" id="IPR006645">
    <property type="entry name" value="NGN-like_dom"/>
</dbReference>
<dbReference type="InterPro" id="IPR014722">
    <property type="entry name" value="Rib_uL2_dom2"/>
</dbReference>
<reference evidence="10 11" key="1">
    <citation type="submission" date="2018-06" db="EMBL/GenBank/DDBJ databases">
        <authorList>
            <consortium name="Pathogen Informatics"/>
            <person name="Doyle S."/>
        </authorList>
    </citation>
    <scope>NUCLEOTIDE SEQUENCE [LARGE SCALE GENOMIC DNA]</scope>
    <source>
        <strain evidence="10 11">NCTC10723</strain>
    </source>
</reference>
<dbReference type="SMART" id="SM00738">
    <property type="entry name" value="NGN"/>
    <property type="match status" value="1"/>
</dbReference>
<dbReference type="Proteomes" id="UP000255328">
    <property type="component" value="Unassembled WGS sequence"/>
</dbReference>
<keyword evidence="1 5" id="KW-0806">Transcription termination</keyword>
<dbReference type="PROSITE" id="PS01014">
    <property type="entry name" value="NUSG"/>
    <property type="match status" value="1"/>
</dbReference>
<dbReference type="OrthoDB" id="9809075at2"/>
<dbReference type="GO" id="GO:0006353">
    <property type="term" value="P:DNA-templated transcription termination"/>
    <property type="evidence" value="ECO:0007669"/>
    <property type="project" value="UniProtKB-UniRule"/>
</dbReference>
<evidence type="ECO:0000256" key="3">
    <source>
        <dbReference type="ARBA" id="ARBA00023015"/>
    </source>
</evidence>
<dbReference type="RefSeq" id="WP_115270993.1">
    <property type="nucleotide sequence ID" value="NZ_CASFEE010000043.1"/>
</dbReference>
<dbReference type="NCBIfam" id="TIGR00922">
    <property type="entry name" value="nusG"/>
    <property type="match status" value="1"/>
</dbReference>
<evidence type="ECO:0000259" key="8">
    <source>
        <dbReference type="SMART" id="SM00738"/>
    </source>
</evidence>
<comment type="function">
    <text evidence="5 7">Participates in transcription elongation, termination and antitermination.</text>
</comment>
<dbReference type="InterPro" id="IPR047050">
    <property type="entry name" value="NGN"/>
</dbReference>
<evidence type="ECO:0000313" key="10">
    <source>
        <dbReference type="EMBL" id="STO32106.1"/>
    </source>
</evidence>
<dbReference type="GO" id="GO:0006354">
    <property type="term" value="P:DNA-templated transcription elongation"/>
    <property type="evidence" value="ECO:0007669"/>
    <property type="project" value="UniProtKB-UniRule"/>
</dbReference>
<comment type="similarity">
    <text evidence="5 7">Belongs to the NusG family.</text>
</comment>
<evidence type="ECO:0000256" key="5">
    <source>
        <dbReference type="HAMAP-Rule" id="MF_00948"/>
    </source>
</evidence>
<keyword evidence="11" id="KW-1185">Reference proteome</keyword>
<dbReference type="GO" id="GO:0005829">
    <property type="term" value="C:cytosol"/>
    <property type="evidence" value="ECO:0007669"/>
    <property type="project" value="TreeGrafter"/>
</dbReference>
<dbReference type="GO" id="GO:0031564">
    <property type="term" value="P:transcription antitermination"/>
    <property type="evidence" value="ECO:0007669"/>
    <property type="project" value="UniProtKB-UniRule"/>
</dbReference>
<evidence type="ECO:0000259" key="9">
    <source>
        <dbReference type="SMART" id="SM00739"/>
    </source>
</evidence>
<dbReference type="PRINTS" id="PR00338">
    <property type="entry name" value="NUSGTNSCPFCT"/>
</dbReference>
<dbReference type="InterPro" id="IPR008991">
    <property type="entry name" value="Translation_prot_SH3-like_sf"/>
</dbReference>
<dbReference type="EMBL" id="UGGU01000003">
    <property type="protein sequence ID" value="STO32106.1"/>
    <property type="molecule type" value="Genomic_DNA"/>
</dbReference>
<dbReference type="CDD" id="cd09891">
    <property type="entry name" value="NGN_Bact_1"/>
    <property type="match status" value="1"/>
</dbReference>
<dbReference type="SUPFAM" id="SSF50104">
    <property type="entry name" value="Translation proteins SH3-like domain"/>
    <property type="match status" value="1"/>
</dbReference>
<dbReference type="SUPFAM" id="SSF82679">
    <property type="entry name" value="N-utilization substance G protein NusG, N-terminal domain"/>
    <property type="match status" value="1"/>
</dbReference>
<keyword evidence="3 5" id="KW-0805">Transcription regulation</keyword>
<dbReference type="PANTHER" id="PTHR30265:SF2">
    <property type="entry name" value="TRANSCRIPTION TERMINATION_ANTITERMINATION PROTEIN NUSG"/>
    <property type="match status" value="1"/>
</dbReference>
<dbReference type="Gene3D" id="3.30.70.940">
    <property type="entry name" value="NusG, N-terminal domain"/>
    <property type="match status" value="1"/>
</dbReference>
<gene>
    <name evidence="5 10" type="primary">nusG</name>
    <name evidence="10" type="ORF">NCTC10723_01579</name>
</gene>
<keyword evidence="2 5" id="KW-0889">Transcription antitermination</keyword>
<evidence type="ECO:0000256" key="4">
    <source>
        <dbReference type="ARBA" id="ARBA00023163"/>
    </source>
</evidence>
<dbReference type="Pfam" id="PF00467">
    <property type="entry name" value="KOW"/>
    <property type="match status" value="1"/>
</dbReference>
<feature type="domain" description="NusG-like N-terminal" evidence="8">
    <location>
        <begin position="6"/>
        <end position="127"/>
    </location>
</feature>
<dbReference type="InterPro" id="IPR005824">
    <property type="entry name" value="KOW"/>
</dbReference>
<evidence type="ECO:0000256" key="6">
    <source>
        <dbReference type="NCBIfam" id="TIGR00922"/>
    </source>
</evidence>
<evidence type="ECO:0000256" key="1">
    <source>
        <dbReference type="ARBA" id="ARBA00022472"/>
    </source>
</evidence>
<keyword evidence="4 5" id="KW-0804">Transcription</keyword>
<dbReference type="Gene3D" id="2.30.30.30">
    <property type="match status" value="1"/>
</dbReference>
<evidence type="ECO:0000256" key="2">
    <source>
        <dbReference type="ARBA" id="ARBA00022814"/>
    </source>
</evidence>
<organism evidence="10 11">
    <name type="scientific">Fusobacterium necrogenes</name>
    <dbReference type="NCBI Taxonomy" id="858"/>
    <lineage>
        <taxon>Bacteria</taxon>
        <taxon>Fusobacteriati</taxon>
        <taxon>Fusobacteriota</taxon>
        <taxon>Fusobacteriia</taxon>
        <taxon>Fusobacteriales</taxon>
        <taxon>Fusobacteriaceae</taxon>
        <taxon>Fusobacterium</taxon>
    </lineage>
</organism>
<dbReference type="CDD" id="cd06091">
    <property type="entry name" value="KOW_NusG"/>
    <property type="match status" value="1"/>
</dbReference>
<evidence type="ECO:0000256" key="7">
    <source>
        <dbReference type="RuleBase" id="RU000538"/>
    </source>
</evidence>
<protein>
    <recommendedName>
        <fullName evidence="5 6">Transcription termination/antitermination protein NusG</fullName>
    </recommendedName>
</protein>
<dbReference type="InterPro" id="IPR043425">
    <property type="entry name" value="NusG-like"/>
</dbReference>
<dbReference type="InterPro" id="IPR015869">
    <property type="entry name" value="Transcrpt_antiterm_NusG_bac_CS"/>
</dbReference>
<evidence type="ECO:0000313" key="11">
    <source>
        <dbReference type="Proteomes" id="UP000255328"/>
    </source>
</evidence>
<dbReference type="GO" id="GO:0032784">
    <property type="term" value="P:regulation of DNA-templated transcription elongation"/>
    <property type="evidence" value="ECO:0007669"/>
    <property type="project" value="InterPro"/>
</dbReference>
<proteinExistence type="inferred from homology"/>